<sequence>MKESHLKIAVTILSVFLLLIVIAGVVYYQQQTELEDEKILYFDSEWIFPEYEKLISESDLIVVAKVTDEKSIWEYGKPKEKPLFEFHLRNPWRDKELQNDAVILENMISTIYSFEPVTVLKGNTSEFKGRLIGGTLDGYSYISNGSYYTSFEDGDIVLLFLGQPIPEIYDIYEGSYSLGDIYIFVDNGDGTFSNYHYGTVTIDQVRKDISNINMFEGQ</sequence>
<protein>
    <submittedName>
        <fullName evidence="1">Uncharacterized protein</fullName>
    </submittedName>
</protein>
<dbReference type="AlphaFoldDB" id="A0AA96ZUA8"/>
<reference evidence="1 2" key="1">
    <citation type="submission" date="2023-07" db="EMBL/GenBank/DDBJ databases">
        <title>Closed genoem sequence of Methanomicrococcus sp. Hf6.</title>
        <authorList>
            <person name="Poehlein A."/>
            <person name="Protasov E."/>
            <person name="Platt K."/>
            <person name="Reeh H."/>
            <person name="Daniel R."/>
            <person name="Brune A."/>
        </authorList>
    </citation>
    <scope>NUCLEOTIDE SEQUENCE [LARGE SCALE GENOMIC DNA]</scope>
    <source>
        <strain evidence="1 2">Hf6</strain>
    </source>
</reference>
<organism evidence="1 2">
    <name type="scientific">Methanimicrococcus hongohii</name>
    <dbReference type="NCBI Taxonomy" id="3028295"/>
    <lineage>
        <taxon>Archaea</taxon>
        <taxon>Methanobacteriati</taxon>
        <taxon>Methanobacteriota</taxon>
        <taxon>Stenosarchaea group</taxon>
        <taxon>Methanomicrobia</taxon>
        <taxon>Methanosarcinales</taxon>
        <taxon>Methanosarcinaceae</taxon>
        <taxon>Methanimicrococcus</taxon>
    </lineage>
</organism>
<evidence type="ECO:0000313" key="2">
    <source>
        <dbReference type="Proteomes" id="UP001302978"/>
    </source>
</evidence>
<accession>A0AA96ZUA8</accession>
<dbReference type="Proteomes" id="UP001302978">
    <property type="component" value="Chromosome"/>
</dbReference>
<name>A0AA96ZUA8_9EURY</name>
<dbReference type="KEGG" id="mehf:MmiHf6_14400"/>
<keyword evidence="2" id="KW-1185">Reference proteome</keyword>
<dbReference type="EMBL" id="CP131059">
    <property type="protein sequence ID" value="WNY24111.1"/>
    <property type="molecule type" value="Genomic_DNA"/>
</dbReference>
<gene>
    <name evidence="1" type="ORF">MmiHf6_14400</name>
</gene>
<evidence type="ECO:0000313" key="1">
    <source>
        <dbReference type="EMBL" id="WNY24111.1"/>
    </source>
</evidence>
<proteinExistence type="predicted"/>